<dbReference type="RefSeq" id="WP_035552053.1">
    <property type="nucleotide sequence ID" value="NZ_AWFH01000023.1"/>
</dbReference>
<evidence type="ECO:0000313" key="10">
    <source>
        <dbReference type="Proteomes" id="UP000263957"/>
    </source>
</evidence>
<reference evidence="9 10" key="2">
    <citation type="journal article" date="2018" name="Nat. Biotechnol.">
        <title>A standardized bacterial taxonomy based on genome phylogeny substantially revises the tree of life.</title>
        <authorList>
            <person name="Parks D.H."/>
            <person name="Chuvochina M."/>
            <person name="Waite D.W."/>
            <person name="Rinke C."/>
            <person name="Skarshewski A."/>
            <person name="Chaumeil P.A."/>
            <person name="Hugenholtz P."/>
        </authorList>
    </citation>
    <scope>NUCLEOTIDE SEQUENCE [LARGE SCALE GENOMIC DNA]</scope>
    <source>
        <strain evidence="6">UBA10378</strain>
        <strain evidence="5">UBA8557</strain>
    </source>
</reference>
<evidence type="ECO:0000256" key="4">
    <source>
        <dbReference type="SAM" id="MobiDB-lite"/>
    </source>
</evidence>
<reference evidence="7 8" key="1">
    <citation type="journal article" date="2014" name="Antonie Van Leeuwenhoek">
        <title>Hyphomonas beringensis sp. nov. and Hyphomonas chukchiensis sp. nov., isolated from surface seawater of the Bering Sea and Chukchi Sea.</title>
        <authorList>
            <person name="Li C."/>
            <person name="Lai Q."/>
            <person name="Li G."/>
            <person name="Dong C."/>
            <person name="Wang J."/>
            <person name="Liao Y."/>
            <person name="Shao Z."/>
        </authorList>
    </citation>
    <scope>NUCLEOTIDE SEQUENCE [LARGE SCALE GENOMIC DNA]</scope>
    <source>
        <strain evidence="7 8">22II1-22F38</strain>
    </source>
</reference>
<dbReference type="Gene3D" id="3.30.50.10">
    <property type="entry name" value="Erythroid Transcription Factor GATA-1, subunit A"/>
    <property type="match status" value="1"/>
</dbReference>
<evidence type="ECO:0000313" key="8">
    <source>
        <dbReference type="Proteomes" id="UP000024547"/>
    </source>
</evidence>
<evidence type="ECO:0000256" key="2">
    <source>
        <dbReference type="ARBA" id="ARBA00022833"/>
    </source>
</evidence>
<dbReference type="EMBL" id="DMBR01000353">
    <property type="protein sequence ID" value="HAE95205.1"/>
    <property type="molecule type" value="Genomic_DNA"/>
</dbReference>
<gene>
    <name evidence="3" type="primary">yacG</name>
    <name evidence="5" type="ORF">DCG65_11625</name>
    <name evidence="6" type="ORF">DD728_02985</name>
    <name evidence="7" type="ORF">HY36_04880</name>
</gene>
<dbReference type="Proteomes" id="UP000259173">
    <property type="component" value="Unassembled WGS sequence"/>
</dbReference>
<dbReference type="EMBL" id="DOGS01000064">
    <property type="protein sequence ID" value="HBQ47842.1"/>
    <property type="molecule type" value="Genomic_DNA"/>
</dbReference>
<dbReference type="PANTHER" id="PTHR36150">
    <property type="entry name" value="DNA GYRASE INHIBITOR YACG"/>
    <property type="match status" value="1"/>
</dbReference>
<keyword evidence="2 3" id="KW-0862">Zinc</keyword>
<dbReference type="Proteomes" id="UP000024547">
    <property type="component" value="Unassembled WGS sequence"/>
</dbReference>
<sequence length="69" mass="7589">MSKPISPKVSKPKCAQCRRKPVAADYRPFCSKRCADIDLNKWLSDGYAIPGAPADMADDTPGQEMSEED</sequence>
<dbReference type="eggNOG" id="COG3024">
    <property type="taxonomic scope" value="Bacteria"/>
</dbReference>
<evidence type="ECO:0000256" key="3">
    <source>
        <dbReference type="HAMAP-Rule" id="MF_00649"/>
    </source>
</evidence>
<dbReference type="SUPFAM" id="SSF57716">
    <property type="entry name" value="Glucocorticoid receptor-like (DNA-binding domain)"/>
    <property type="match status" value="1"/>
</dbReference>
<keyword evidence="8" id="KW-1185">Reference proteome</keyword>
<proteinExistence type="inferred from homology"/>
<evidence type="ECO:0000256" key="1">
    <source>
        <dbReference type="ARBA" id="ARBA00022723"/>
    </source>
</evidence>
<feature type="binding site" evidence="3">
    <location>
        <position position="17"/>
    </location>
    <ligand>
        <name>Zn(2+)</name>
        <dbReference type="ChEBI" id="CHEBI:29105"/>
    </ligand>
</feature>
<keyword evidence="1 3" id="KW-0479">Metal-binding</keyword>
<dbReference type="InterPro" id="IPR013088">
    <property type="entry name" value="Znf_NHR/GATA"/>
</dbReference>
<feature type="region of interest" description="Disordered" evidence="4">
    <location>
        <begin position="48"/>
        <end position="69"/>
    </location>
</feature>
<dbReference type="HAMAP" id="MF_00649">
    <property type="entry name" value="DNA_gyrase_inhibitor_YacG"/>
    <property type="match status" value="1"/>
</dbReference>
<feature type="binding site" evidence="3">
    <location>
        <position position="30"/>
    </location>
    <ligand>
        <name>Zn(2+)</name>
        <dbReference type="ChEBI" id="CHEBI:29105"/>
    </ligand>
</feature>
<comment type="similarity">
    <text evidence="3">Belongs to the DNA gyrase inhibitor YacG family.</text>
</comment>
<evidence type="ECO:0000313" key="9">
    <source>
        <dbReference type="Proteomes" id="UP000259173"/>
    </source>
</evidence>
<dbReference type="OrthoDB" id="9809663at2"/>
<dbReference type="GO" id="GO:0008657">
    <property type="term" value="F:DNA topoisomerase type II (double strand cut, ATP-hydrolyzing) inhibitor activity"/>
    <property type="evidence" value="ECO:0007669"/>
    <property type="project" value="UniProtKB-UniRule"/>
</dbReference>
<dbReference type="AlphaFoldDB" id="A0A059DZB0"/>
<dbReference type="EMBL" id="AWFH01000023">
    <property type="protein sequence ID" value="KCZ60317.1"/>
    <property type="molecule type" value="Genomic_DNA"/>
</dbReference>
<accession>A0A059DZB0</accession>
<feature type="binding site" evidence="3">
    <location>
        <position position="34"/>
    </location>
    <ligand>
        <name>Zn(2+)</name>
        <dbReference type="ChEBI" id="CHEBI:29105"/>
    </ligand>
</feature>
<comment type="subunit">
    <text evidence="3">Interacts with GyrB.</text>
</comment>
<dbReference type="GeneID" id="92501048"/>
<comment type="caution">
    <text evidence="7">The sequence shown here is derived from an EMBL/GenBank/DDBJ whole genome shotgun (WGS) entry which is preliminary data.</text>
</comment>
<dbReference type="PANTHER" id="PTHR36150:SF1">
    <property type="entry name" value="DNA GYRASE INHIBITOR YACG"/>
    <property type="match status" value="1"/>
</dbReference>
<dbReference type="Proteomes" id="UP000263957">
    <property type="component" value="Unassembled WGS sequence"/>
</dbReference>
<evidence type="ECO:0000313" key="6">
    <source>
        <dbReference type="EMBL" id="HBQ47842.1"/>
    </source>
</evidence>
<name>A0A059DZB0_9PROT</name>
<dbReference type="Pfam" id="PF03884">
    <property type="entry name" value="YacG"/>
    <property type="match status" value="1"/>
</dbReference>
<evidence type="ECO:0000313" key="5">
    <source>
        <dbReference type="EMBL" id="HAE95205.1"/>
    </source>
</evidence>
<organism evidence="7 8">
    <name type="scientific">Hyphomonas atlantica</name>
    <dbReference type="NCBI Taxonomy" id="1280948"/>
    <lineage>
        <taxon>Bacteria</taxon>
        <taxon>Pseudomonadati</taxon>
        <taxon>Pseudomonadota</taxon>
        <taxon>Alphaproteobacteria</taxon>
        <taxon>Hyphomonadales</taxon>
        <taxon>Hyphomonadaceae</taxon>
        <taxon>Hyphomonas</taxon>
    </lineage>
</organism>
<protein>
    <recommendedName>
        <fullName evidence="3">DNA gyrase inhibitor YacG</fullName>
    </recommendedName>
</protein>
<feature type="binding site" evidence="3">
    <location>
        <position position="14"/>
    </location>
    <ligand>
        <name>Zn(2+)</name>
        <dbReference type="ChEBI" id="CHEBI:29105"/>
    </ligand>
</feature>
<dbReference type="GO" id="GO:0008270">
    <property type="term" value="F:zinc ion binding"/>
    <property type="evidence" value="ECO:0007669"/>
    <property type="project" value="UniProtKB-UniRule"/>
</dbReference>
<dbReference type="InterPro" id="IPR005584">
    <property type="entry name" value="DNA_gyrase_inhibitor_YacG"/>
</dbReference>
<evidence type="ECO:0000313" key="7">
    <source>
        <dbReference type="EMBL" id="KCZ60317.1"/>
    </source>
</evidence>
<dbReference type="PATRIC" id="fig|1280948.3.peg.2035"/>
<dbReference type="GO" id="GO:0006355">
    <property type="term" value="P:regulation of DNA-templated transcription"/>
    <property type="evidence" value="ECO:0007669"/>
    <property type="project" value="InterPro"/>
</dbReference>
<comment type="cofactor">
    <cofactor evidence="3">
        <name>Zn(2+)</name>
        <dbReference type="ChEBI" id="CHEBI:29105"/>
    </cofactor>
    <text evidence="3">Binds 1 zinc ion.</text>
</comment>
<dbReference type="STRING" id="1280948.HY36_04880"/>
<comment type="function">
    <text evidence="3">Inhibits all the catalytic activities of DNA gyrase by preventing its interaction with DNA. Acts by binding directly to the C-terminal domain of GyrB, which probably disrupts DNA binding by the gyrase.</text>
</comment>